<accession>A0A399E2W4</accession>
<dbReference type="AlphaFoldDB" id="A0A399E2W4"/>
<protein>
    <submittedName>
        <fullName evidence="6">Uncharacterized protein</fullName>
    </submittedName>
</protein>
<dbReference type="Proteomes" id="UP000265715">
    <property type="component" value="Unassembled WGS sequence"/>
</dbReference>
<organism evidence="6 7">
    <name type="scientific">Calidithermus terrae</name>
    <dbReference type="NCBI Taxonomy" id="1408545"/>
    <lineage>
        <taxon>Bacteria</taxon>
        <taxon>Thermotogati</taxon>
        <taxon>Deinococcota</taxon>
        <taxon>Deinococci</taxon>
        <taxon>Thermales</taxon>
        <taxon>Thermaceae</taxon>
        <taxon>Calidithermus</taxon>
    </lineage>
</organism>
<evidence type="ECO:0000256" key="4">
    <source>
        <dbReference type="ARBA" id="ARBA00023136"/>
    </source>
</evidence>
<comment type="caution">
    <text evidence="6">The sequence shown here is derived from an EMBL/GenBank/DDBJ whole genome shotgun (WGS) entry which is preliminary data.</text>
</comment>
<dbReference type="GO" id="GO:0016020">
    <property type="term" value="C:membrane"/>
    <property type="evidence" value="ECO:0007669"/>
    <property type="project" value="UniProtKB-SubCell"/>
</dbReference>
<name>A0A399E2W4_9DEIN</name>
<evidence type="ECO:0000256" key="5">
    <source>
        <dbReference type="SAM" id="Phobius"/>
    </source>
</evidence>
<evidence type="ECO:0000313" key="6">
    <source>
        <dbReference type="EMBL" id="RIH79007.1"/>
    </source>
</evidence>
<feature type="transmembrane region" description="Helical" evidence="5">
    <location>
        <begin position="12"/>
        <end position="33"/>
    </location>
</feature>
<dbReference type="Gene3D" id="1.10.3720.10">
    <property type="entry name" value="MetI-like"/>
    <property type="match status" value="1"/>
</dbReference>
<keyword evidence="4 5" id="KW-0472">Membrane</keyword>
<sequence length="47" mass="5581">MWQEAFGRYRMGYASAMAWILLLITLAFTVVQLNLSKRWVHYEGDSR</sequence>
<reference evidence="6 7" key="1">
    <citation type="submission" date="2018-08" db="EMBL/GenBank/DDBJ databases">
        <title>Meiothermus terrae DSM 26712 genome sequencing project.</title>
        <authorList>
            <person name="Da Costa M.S."/>
            <person name="Albuquerque L."/>
            <person name="Raposo P."/>
            <person name="Froufe H.J.C."/>
            <person name="Barroso C.S."/>
            <person name="Egas C."/>
        </authorList>
    </citation>
    <scope>NUCLEOTIDE SEQUENCE [LARGE SCALE GENOMIC DNA]</scope>
    <source>
        <strain evidence="6 7">DSM 26712</strain>
    </source>
</reference>
<keyword evidence="7" id="KW-1185">Reference proteome</keyword>
<evidence type="ECO:0000313" key="7">
    <source>
        <dbReference type="Proteomes" id="UP000265715"/>
    </source>
</evidence>
<dbReference type="InterPro" id="IPR035906">
    <property type="entry name" value="MetI-like_sf"/>
</dbReference>
<proteinExistence type="predicted"/>
<evidence type="ECO:0000256" key="1">
    <source>
        <dbReference type="ARBA" id="ARBA00004141"/>
    </source>
</evidence>
<gene>
    <name evidence="6" type="ORF">Mterra_03632</name>
</gene>
<evidence type="ECO:0000256" key="2">
    <source>
        <dbReference type="ARBA" id="ARBA00022692"/>
    </source>
</evidence>
<keyword evidence="2 5" id="KW-0812">Transmembrane</keyword>
<comment type="subcellular location">
    <subcellularLocation>
        <location evidence="1">Membrane</location>
        <topology evidence="1">Multi-pass membrane protein</topology>
    </subcellularLocation>
</comment>
<evidence type="ECO:0000256" key="3">
    <source>
        <dbReference type="ARBA" id="ARBA00022989"/>
    </source>
</evidence>
<keyword evidence="3 5" id="KW-1133">Transmembrane helix</keyword>
<dbReference type="EMBL" id="QXDL01000254">
    <property type="protein sequence ID" value="RIH79007.1"/>
    <property type="molecule type" value="Genomic_DNA"/>
</dbReference>